<organism evidence="2 3">
    <name type="scientific">Methanofollis aquaemaris</name>
    <dbReference type="NCBI Taxonomy" id="126734"/>
    <lineage>
        <taxon>Archaea</taxon>
        <taxon>Methanobacteriati</taxon>
        <taxon>Methanobacteriota</taxon>
        <taxon>Stenosarchaea group</taxon>
        <taxon>Methanomicrobia</taxon>
        <taxon>Methanomicrobiales</taxon>
        <taxon>Methanomicrobiaceae</taxon>
        <taxon>Methanofollis</taxon>
    </lineage>
</organism>
<dbReference type="SUPFAM" id="SSF143555">
    <property type="entry name" value="FwdE-like"/>
    <property type="match status" value="1"/>
</dbReference>
<evidence type="ECO:0000313" key="2">
    <source>
        <dbReference type="EMBL" id="QSZ68429.1"/>
    </source>
</evidence>
<dbReference type="InterPro" id="IPR003814">
    <property type="entry name" value="FmdEsu_dom"/>
</dbReference>
<dbReference type="PANTHER" id="PTHR39418">
    <property type="entry name" value="DEHYDROGENASE-RELATED"/>
    <property type="match status" value="1"/>
</dbReference>
<protein>
    <submittedName>
        <fullName evidence="2">Formylmethanofuran dehydrogenase</fullName>
    </submittedName>
</protein>
<dbReference type="Proteomes" id="UP001042704">
    <property type="component" value="Chromosome"/>
</dbReference>
<dbReference type="AlphaFoldDB" id="A0A8A3S9I9"/>
<evidence type="ECO:0000259" key="1">
    <source>
        <dbReference type="Pfam" id="PF02663"/>
    </source>
</evidence>
<evidence type="ECO:0000313" key="3">
    <source>
        <dbReference type="Proteomes" id="UP001042704"/>
    </source>
</evidence>
<reference evidence="2" key="1">
    <citation type="journal article" date="2001" name="Int. J. Syst. Evol. Microbiol.">
        <title>Methanofollis aquaemaris sp. nov., a methanogen isolated from an aquaculture fish pond.</title>
        <authorList>
            <person name="Lai M.C."/>
            <person name="Chen S.C."/>
        </authorList>
    </citation>
    <scope>NUCLEOTIDE SEQUENCE</scope>
    <source>
        <strain evidence="2">N2F9704</strain>
    </source>
</reference>
<reference evidence="2" key="2">
    <citation type="submission" date="2019-02" db="EMBL/GenBank/DDBJ databases">
        <authorList>
            <person name="Chen S.-C."/>
            <person name="Chien H.-H."/>
            <person name="Lai M.-C."/>
        </authorList>
    </citation>
    <scope>NUCLEOTIDE SEQUENCE</scope>
    <source>
        <strain evidence="2">N2F9704</strain>
    </source>
</reference>
<proteinExistence type="predicted"/>
<dbReference type="PANTHER" id="PTHR39418:SF1">
    <property type="entry name" value="DEHYDROGENASE"/>
    <property type="match status" value="1"/>
</dbReference>
<dbReference type="Pfam" id="PF02663">
    <property type="entry name" value="FmdE"/>
    <property type="match status" value="1"/>
</dbReference>
<dbReference type="InterPro" id="IPR053194">
    <property type="entry name" value="tRNA_methyltr_O"/>
</dbReference>
<sequence>MKENVNENAGDLFCSGVLESARIEKLRINPRAEFGEALRKKDIATCLVKTAEIHGHYCPGSALGVMASMYGLHLLGPDCMNSDGVMENLLAIVEINACFADGVQAVSGCTLGNNSLIYRDLGKLAVTFAVRGKEEGVRIRARPEFKKYVGDAVPEFYPLMEKVIMNRAGTPEEEKSFREKGQEAAFALMKLPFEKIFVAETVVPDIPDYAPIAASAVCPQCGEIVMATKIDRDTGMCFMCSRKYREVEGRGIVEKA</sequence>
<accession>A0A8A3S9I9</accession>
<dbReference type="EMBL" id="CP036172">
    <property type="protein sequence ID" value="QSZ68429.1"/>
    <property type="molecule type" value="Genomic_DNA"/>
</dbReference>
<dbReference type="Gene3D" id="3.30.1330.130">
    <property type="match status" value="1"/>
</dbReference>
<keyword evidence="3" id="KW-1185">Reference proteome</keyword>
<feature type="domain" description="Formylmethanofuran dehydrogenase subunit E" evidence="1">
    <location>
        <begin position="53"/>
        <end position="197"/>
    </location>
</feature>
<gene>
    <name evidence="2" type="ORF">RJ40_10070</name>
</gene>
<dbReference type="KEGG" id="maqe:RJ40_10070"/>
<name>A0A8A3S9I9_9EURY</name>